<keyword evidence="7" id="KW-0862">Zinc</keyword>
<dbReference type="Pfam" id="PF14369">
    <property type="entry name" value="Zn_ribbon_19"/>
    <property type="match status" value="1"/>
</dbReference>
<keyword evidence="6" id="KW-0833">Ubl conjugation pathway</keyword>
<protein>
    <recommendedName>
        <fullName evidence="2">RING-type E3 ubiquitin transferase</fullName>
        <ecNumber evidence="2">2.3.2.27</ecNumber>
    </recommendedName>
</protein>
<reference evidence="9 10" key="2">
    <citation type="journal article" date="2017" name="Nature">
        <title>The Apostasia genome and the evolution of orchids.</title>
        <authorList>
            <person name="Zhang G.Q."/>
            <person name="Liu K.W."/>
            <person name="Li Z."/>
            <person name="Lohaus R."/>
            <person name="Hsiao Y.Y."/>
            <person name="Niu S.C."/>
            <person name="Wang J.Y."/>
            <person name="Lin Y.C."/>
            <person name="Xu Q."/>
            <person name="Chen L.J."/>
            <person name="Yoshida K."/>
            <person name="Fujiwara S."/>
            <person name="Wang Z.W."/>
            <person name="Zhang Y.Q."/>
            <person name="Mitsuda N."/>
            <person name="Wang M."/>
            <person name="Liu G.H."/>
            <person name="Pecoraro L."/>
            <person name="Huang H.X."/>
            <person name="Xiao X.J."/>
            <person name="Lin M."/>
            <person name="Wu X.Y."/>
            <person name="Wu W.L."/>
            <person name="Chen Y.Y."/>
            <person name="Chang S.B."/>
            <person name="Sakamoto S."/>
            <person name="Ohme-Takagi M."/>
            <person name="Yagi M."/>
            <person name="Zeng S.J."/>
            <person name="Shen C.Y."/>
            <person name="Yeh C.M."/>
            <person name="Luo Y.B."/>
            <person name="Tsai W.C."/>
            <person name="Van de Peer Y."/>
            <person name="Liu Z.J."/>
        </authorList>
    </citation>
    <scope>NUCLEOTIDE SEQUENCE [LARGE SCALE GENOMIC DNA]</scope>
    <source>
        <tissue evidence="9">The whole plant</tissue>
    </source>
</reference>
<evidence type="ECO:0000256" key="3">
    <source>
        <dbReference type="ARBA" id="ARBA00022679"/>
    </source>
</evidence>
<keyword evidence="5" id="KW-0863">Zinc-finger</keyword>
<keyword evidence="4" id="KW-0479">Metal-binding</keyword>
<evidence type="ECO:0000313" key="10">
    <source>
        <dbReference type="Proteomes" id="UP000233837"/>
    </source>
</evidence>
<evidence type="ECO:0000256" key="4">
    <source>
        <dbReference type="ARBA" id="ARBA00022723"/>
    </source>
</evidence>
<name>A0A2I0XCE4_9ASPA</name>
<evidence type="ECO:0000256" key="7">
    <source>
        <dbReference type="ARBA" id="ARBA00022833"/>
    </source>
</evidence>
<dbReference type="InterPro" id="IPR039525">
    <property type="entry name" value="RNF126-like_zinc-ribbon"/>
</dbReference>
<gene>
    <name evidence="9" type="ORF">MA16_Dca003294</name>
</gene>
<dbReference type="GO" id="GO:0008270">
    <property type="term" value="F:zinc ion binding"/>
    <property type="evidence" value="ECO:0007669"/>
    <property type="project" value="UniProtKB-KW"/>
</dbReference>
<reference evidence="9 10" key="1">
    <citation type="journal article" date="2016" name="Sci. Rep.">
        <title>The Dendrobium catenatum Lindl. genome sequence provides insights into polysaccharide synthase, floral development and adaptive evolution.</title>
        <authorList>
            <person name="Zhang G.Q."/>
            <person name="Xu Q."/>
            <person name="Bian C."/>
            <person name="Tsai W.C."/>
            <person name="Yeh C.M."/>
            <person name="Liu K.W."/>
            <person name="Yoshida K."/>
            <person name="Zhang L.S."/>
            <person name="Chang S.B."/>
            <person name="Chen F."/>
            <person name="Shi Y."/>
            <person name="Su Y.Y."/>
            <person name="Zhang Y.Q."/>
            <person name="Chen L.J."/>
            <person name="Yin Y."/>
            <person name="Lin M."/>
            <person name="Huang H."/>
            <person name="Deng H."/>
            <person name="Wang Z.W."/>
            <person name="Zhu S.L."/>
            <person name="Zhao X."/>
            <person name="Deng C."/>
            <person name="Niu S.C."/>
            <person name="Huang J."/>
            <person name="Wang M."/>
            <person name="Liu G.H."/>
            <person name="Yang H.J."/>
            <person name="Xiao X.J."/>
            <person name="Hsiao Y.Y."/>
            <person name="Wu W.L."/>
            <person name="Chen Y.Y."/>
            <person name="Mitsuda N."/>
            <person name="Ohme-Takagi M."/>
            <person name="Luo Y.B."/>
            <person name="Van de Peer Y."/>
            <person name="Liu Z.J."/>
        </authorList>
    </citation>
    <scope>NUCLEOTIDE SEQUENCE [LARGE SCALE GENOMIC DNA]</scope>
    <source>
        <tissue evidence="9">The whole plant</tissue>
    </source>
</reference>
<dbReference type="Proteomes" id="UP000233837">
    <property type="component" value="Unassembled WGS sequence"/>
</dbReference>
<keyword evidence="3" id="KW-0808">Transferase</keyword>
<dbReference type="EMBL" id="KZ501977">
    <property type="protein sequence ID" value="PKU85554.1"/>
    <property type="molecule type" value="Genomic_DNA"/>
</dbReference>
<accession>A0A2I0XCE4</accession>
<evidence type="ECO:0000313" key="9">
    <source>
        <dbReference type="EMBL" id="PKU85554.1"/>
    </source>
</evidence>
<proteinExistence type="predicted"/>
<organism evidence="9 10">
    <name type="scientific">Dendrobium catenatum</name>
    <dbReference type="NCBI Taxonomy" id="906689"/>
    <lineage>
        <taxon>Eukaryota</taxon>
        <taxon>Viridiplantae</taxon>
        <taxon>Streptophyta</taxon>
        <taxon>Embryophyta</taxon>
        <taxon>Tracheophyta</taxon>
        <taxon>Spermatophyta</taxon>
        <taxon>Magnoliopsida</taxon>
        <taxon>Liliopsida</taxon>
        <taxon>Asparagales</taxon>
        <taxon>Orchidaceae</taxon>
        <taxon>Epidendroideae</taxon>
        <taxon>Malaxideae</taxon>
        <taxon>Dendrobiinae</taxon>
        <taxon>Dendrobium</taxon>
    </lineage>
</organism>
<evidence type="ECO:0000256" key="2">
    <source>
        <dbReference type="ARBA" id="ARBA00012483"/>
    </source>
</evidence>
<feature type="domain" description="E3 ubiquitin-protein ligase RNF126-like zinc-ribbon" evidence="8">
    <location>
        <begin position="6"/>
        <end position="37"/>
    </location>
</feature>
<keyword evidence="10" id="KW-1185">Reference proteome</keyword>
<evidence type="ECO:0000256" key="5">
    <source>
        <dbReference type="ARBA" id="ARBA00022771"/>
    </source>
</evidence>
<evidence type="ECO:0000256" key="1">
    <source>
        <dbReference type="ARBA" id="ARBA00000900"/>
    </source>
</evidence>
<comment type="catalytic activity">
    <reaction evidence="1">
        <text>S-ubiquitinyl-[E2 ubiquitin-conjugating enzyme]-L-cysteine + [acceptor protein]-L-lysine = [E2 ubiquitin-conjugating enzyme]-L-cysteine + N(6)-ubiquitinyl-[acceptor protein]-L-lysine.</text>
        <dbReference type="EC" id="2.3.2.27"/>
    </reaction>
</comment>
<dbReference type="GO" id="GO:0061630">
    <property type="term" value="F:ubiquitin protein ligase activity"/>
    <property type="evidence" value="ECO:0007669"/>
    <property type="project" value="UniProtKB-EC"/>
</dbReference>
<dbReference type="EC" id="2.3.2.27" evidence="2"/>
<evidence type="ECO:0000259" key="8">
    <source>
        <dbReference type="Pfam" id="PF14369"/>
    </source>
</evidence>
<dbReference type="AlphaFoldDB" id="A0A2I0XCE4"/>
<evidence type="ECO:0000256" key="6">
    <source>
        <dbReference type="ARBA" id="ARBA00022786"/>
    </source>
</evidence>
<dbReference type="InterPro" id="IPR029040">
    <property type="entry name" value="RPABC4/Spt4"/>
</dbReference>
<dbReference type="SUPFAM" id="SSF63393">
    <property type="entry name" value="RNA polymerase subunits"/>
    <property type="match status" value="1"/>
</dbReference>
<sequence length="56" mass="6562">MATAFSYWCYRCSCFVRVWPQDAIVCPDCDGGFLEELERRAPVSSWRPWGFPRKLA</sequence>